<dbReference type="EC" id="5.6.2.3" evidence="1"/>
<evidence type="ECO:0000259" key="2">
    <source>
        <dbReference type="Pfam" id="PF05970"/>
    </source>
</evidence>
<evidence type="ECO:0000313" key="5">
    <source>
        <dbReference type="Proteomes" id="UP000026915"/>
    </source>
</evidence>
<comment type="catalytic activity">
    <reaction evidence="1">
        <text>ATP + H2O = ADP + phosphate + H(+)</text>
        <dbReference type="Rhea" id="RHEA:13065"/>
        <dbReference type="ChEBI" id="CHEBI:15377"/>
        <dbReference type="ChEBI" id="CHEBI:15378"/>
        <dbReference type="ChEBI" id="CHEBI:30616"/>
        <dbReference type="ChEBI" id="CHEBI:43474"/>
        <dbReference type="ChEBI" id="CHEBI:456216"/>
        <dbReference type="EC" id="5.6.2.3"/>
    </reaction>
</comment>
<dbReference type="InterPro" id="IPR025476">
    <property type="entry name" value="Helitron_helicase-like"/>
</dbReference>
<keyword evidence="1" id="KW-0347">Helicase</keyword>
<keyword evidence="1" id="KW-0378">Hydrolase</keyword>
<reference evidence="4 5" key="1">
    <citation type="journal article" date="2013" name="Genome Biol.">
        <title>The genome sequence of the most widely cultivated cacao type and its use to identify candidate genes regulating pod color.</title>
        <authorList>
            <person name="Motamayor J.C."/>
            <person name="Mockaitis K."/>
            <person name="Schmutz J."/>
            <person name="Haiminen N."/>
            <person name="Iii D.L."/>
            <person name="Cornejo O."/>
            <person name="Findley S.D."/>
            <person name="Zheng P."/>
            <person name="Utro F."/>
            <person name="Royaert S."/>
            <person name="Saski C."/>
            <person name="Jenkins J."/>
            <person name="Podicheti R."/>
            <person name="Zhao M."/>
            <person name="Scheffler B.E."/>
            <person name="Stack J.C."/>
            <person name="Feltus F.A."/>
            <person name="Mustiga G.M."/>
            <person name="Amores F."/>
            <person name="Phillips W."/>
            <person name="Marelli J.P."/>
            <person name="May G.D."/>
            <person name="Shapiro H."/>
            <person name="Ma J."/>
            <person name="Bustamante C.D."/>
            <person name="Schnell R.J."/>
            <person name="Main D."/>
            <person name="Gilbert D."/>
            <person name="Parida L."/>
            <person name="Kuhn D.N."/>
        </authorList>
    </citation>
    <scope>NUCLEOTIDE SEQUENCE [LARGE SCALE GENOMIC DNA]</scope>
    <source>
        <strain evidence="5">cv. Matina 1-6</strain>
    </source>
</reference>
<dbReference type="GO" id="GO:0043139">
    <property type="term" value="F:5'-3' DNA helicase activity"/>
    <property type="evidence" value="ECO:0007669"/>
    <property type="project" value="UniProtKB-EC"/>
</dbReference>
<comment type="similarity">
    <text evidence="1">Belongs to the helicase family.</text>
</comment>
<dbReference type="Gene3D" id="3.40.50.300">
    <property type="entry name" value="P-loop containing nucleotide triphosphate hydrolases"/>
    <property type="match status" value="1"/>
</dbReference>
<dbReference type="AlphaFoldDB" id="A0A061GR81"/>
<feature type="domain" description="DNA helicase Pif1-like DEAD-box helicase" evidence="2">
    <location>
        <begin position="112"/>
        <end position="240"/>
    </location>
</feature>
<keyword evidence="1" id="KW-0234">DNA repair</keyword>
<dbReference type="Proteomes" id="UP000026915">
    <property type="component" value="Chromosome 9"/>
</dbReference>
<keyword evidence="1" id="KW-0233">DNA recombination</keyword>
<keyword evidence="5" id="KW-1185">Reference proteome</keyword>
<dbReference type="PANTHER" id="PTHR10492">
    <property type="match status" value="1"/>
</dbReference>
<dbReference type="InParanoid" id="A0A061GR81"/>
<dbReference type="GO" id="GO:0006310">
    <property type="term" value="P:DNA recombination"/>
    <property type="evidence" value="ECO:0007669"/>
    <property type="project" value="UniProtKB-KW"/>
</dbReference>
<comment type="cofactor">
    <cofactor evidence="1">
        <name>Mg(2+)</name>
        <dbReference type="ChEBI" id="CHEBI:18420"/>
    </cofactor>
</comment>
<dbReference type="InterPro" id="IPR027417">
    <property type="entry name" value="P-loop_NTPase"/>
</dbReference>
<dbReference type="OMA" id="PFTINEC"/>
<gene>
    <name evidence="4" type="ORF">TCM_040203</name>
</gene>
<keyword evidence="1" id="KW-0547">Nucleotide-binding</keyword>
<evidence type="ECO:0000313" key="4">
    <source>
        <dbReference type="EMBL" id="EOY32355.1"/>
    </source>
</evidence>
<keyword evidence="1" id="KW-0067">ATP-binding</keyword>
<dbReference type="GO" id="GO:0000723">
    <property type="term" value="P:telomere maintenance"/>
    <property type="evidence" value="ECO:0007669"/>
    <property type="project" value="InterPro"/>
</dbReference>
<dbReference type="PANTHER" id="PTHR10492:SF90">
    <property type="entry name" value="ATP-DEPENDENT DNA HELICASE"/>
    <property type="match status" value="1"/>
</dbReference>
<evidence type="ECO:0000256" key="1">
    <source>
        <dbReference type="RuleBase" id="RU363044"/>
    </source>
</evidence>
<dbReference type="Pfam" id="PF14214">
    <property type="entry name" value="Helitron_like_N"/>
    <property type="match status" value="1"/>
</dbReference>
<dbReference type="EMBL" id="CM001887">
    <property type="protein sequence ID" value="EOY32355.1"/>
    <property type="molecule type" value="Genomic_DNA"/>
</dbReference>
<dbReference type="STRING" id="3641.A0A061GR81"/>
<dbReference type="eggNOG" id="KOG0987">
    <property type="taxonomic scope" value="Eukaryota"/>
</dbReference>
<dbReference type="GO" id="GO:0016887">
    <property type="term" value="F:ATP hydrolysis activity"/>
    <property type="evidence" value="ECO:0007669"/>
    <property type="project" value="RHEA"/>
</dbReference>
<dbReference type="InterPro" id="IPR010285">
    <property type="entry name" value="DNA_helicase_pif1-like_DEAD"/>
</dbReference>
<dbReference type="GO" id="GO:0006281">
    <property type="term" value="P:DNA repair"/>
    <property type="evidence" value="ECO:0007669"/>
    <property type="project" value="UniProtKB-KW"/>
</dbReference>
<proteinExistence type="inferred from homology"/>
<dbReference type="GO" id="GO:0005524">
    <property type="term" value="F:ATP binding"/>
    <property type="evidence" value="ECO:0007669"/>
    <property type="project" value="UniProtKB-KW"/>
</dbReference>
<dbReference type="HOGENOM" id="CLU_1158122_0_0_1"/>
<evidence type="ECO:0000259" key="3">
    <source>
        <dbReference type="Pfam" id="PF14214"/>
    </source>
</evidence>
<dbReference type="Pfam" id="PF05970">
    <property type="entry name" value="PIF1"/>
    <property type="match status" value="1"/>
</dbReference>
<organism evidence="4 5">
    <name type="scientific">Theobroma cacao</name>
    <name type="common">Cacao</name>
    <name type="synonym">Cocoa</name>
    <dbReference type="NCBI Taxonomy" id="3641"/>
    <lineage>
        <taxon>Eukaryota</taxon>
        <taxon>Viridiplantae</taxon>
        <taxon>Streptophyta</taxon>
        <taxon>Embryophyta</taxon>
        <taxon>Tracheophyta</taxon>
        <taxon>Spermatophyta</taxon>
        <taxon>Magnoliopsida</taxon>
        <taxon>eudicotyledons</taxon>
        <taxon>Gunneridae</taxon>
        <taxon>Pentapetalae</taxon>
        <taxon>rosids</taxon>
        <taxon>malvids</taxon>
        <taxon>Malvales</taxon>
        <taxon>Malvaceae</taxon>
        <taxon>Byttnerioideae</taxon>
        <taxon>Theobroma</taxon>
    </lineage>
</organism>
<feature type="domain" description="Helitron helicase-like" evidence="3">
    <location>
        <begin position="8"/>
        <end position="80"/>
    </location>
</feature>
<accession>A0A061GR81</accession>
<protein>
    <recommendedName>
        <fullName evidence="1">ATP-dependent DNA helicase</fullName>
        <ecNumber evidence="1">5.6.2.3</ecNumber>
    </recommendedName>
</protein>
<dbReference type="Gramene" id="EOY32355">
    <property type="protein sequence ID" value="EOY32355"/>
    <property type="gene ID" value="TCM_040203"/>
</dbReference>
<keyword evidence="1" id="KW-0227">DNA damage</keyword>
<sequence>MLGNTDINGLKHAFKSGANDANNVGKRIVLPSSLTGNPRYLLQNYQDAISICRYYGCRDFFITFISNDRWKKIEATLSRNGSYGPWIIKFAIAWYHIGSTCLSGSSLDILMTFVYGHGGVCKTYLWNAITSGIRSIRKIVLFIASSYIASLLLLTGRTTHSRFKIPFTINECFTCQITKGTQLTRLVQASSLIVWDEAPLVHRHCFKDLDKTLRDVIDHEFVQDFEKPFGGKTILFKGDF</sequence>
<name>A0A061GR81_THECC</name>